<sequence length="143" mass="16222">MAQFNGTWEDREQDASMGPFLDAIGLGEYKDKYKDARSTVTYEVKGDNWKIKYVTSLYPDKPMEYDVTAGKEFDGKGPDGSDVKTVFTVVSDSELREDEKTNFEDGKNREFVIKRKINGDVMDVVVESVSAKASMTGKMYRKK</sequence>
<dbReference type="GO" id="GO:0008289">
    <property type="term" value="F:lipid binding"/>
    <property type="evidence" value="ECO:0007669"/>
    <property type="project" value="UniProtKB-KW"/>
</dbReference>
<dbReference type="InterPro" id="IPR012674">
    <property type="entry name" value="Calycin"/>
</dbReference>
<accession>A0A8B8DRT9</accession>
<proteinExistence type="predicted"/>
<dbReference type="OrthoDB" id="354351at2759"/>
<dbReference type="SUPFAM" id="SSF50814">
    <property type="entry name" value="Lipocalins"/>
    <property type="match status" value="1"/>
</dbReference>
<keyword evidence="1" id="KW-1185">Reference proteome</keyword>
<dbReference type="AlphaFoldDB" id="A0A8B8DRT9"/>
<dbReference type="KEGG" id="cvn:111128399"/>
<evidence type="ECO:0000313" key="3">
    <source>
        <dbReference type="RefSeq" id="XP_022334986.1"/>
    </source>
</evidence>
<reference evidence="2 3" key="1">
    <citation type="submission" date="2025-04" db="UniProtKB">
        <authorList>
            <consortium name="RefSeq"/>
        </authorList>
    </citation>
    <scope>IDENTIFICATION</scope>
    <source>
        <tissue evidence="2 3">Whole sample</tissue>
    </source>
</reference>
<name>A0A8B8DRT9_CRAVI</name>
<dbReference type="GeneID" id="111128399"/>
<evidence type="ECO:0000313" key="2">
    <source>
        <dbReference type="RefSeq" id="XP_022329701.1"/>
    </source>
</evidence>
<dbReference type="CDD" id="cd00742">
    <property type="entry name" value="FABP"/>
    <property type="match status" value="1"/>
</dbReference>
<evidence type="ECO:0000313" key="1">
    <source>
        <dbReference type="Proteomes" id="UP000694844"/>
    </source>
</evidence>
<dbReference type="RefSeq" id="XP_022334986.1">
    <property type="nucleotide sequence ID" value="XM_022479278.1"/>
</dbReference>
<gene>
    <name evidence="2" type="primary">LOC111128399</name>
    <name evidence="3" type="synonym">LOC111131653</name>
</gene>
<dbReference type="Gene3D" id="2.40.128.20">
    <property type="match status" value="1"/>
</dbReference>
<dbReference type="Proteomes" id="UP000694844">
    <property type="component" value="Chromosome 4"/>
</dbReference>
<organism evidence="1 2">
    <name type="scientific">Crassostrea virginica</name>
    <name type="common">Eastern oyster</name>
    <dbReference type="NCBI Taxonomy" id="6565"/>
    <lineage>
        <taxon>Eukaryota</taxon>
        <taxon>Metazoa</taxon>
        <taxon>Spiralia</taxon>
        <taxon>Lophotrochozoa</taxon>
        <taxon>Mollusca</taxon>
        <taxon>Bivalvia</taxon>
        <taxon>Autobranchia</taxon>
        <taxon>Pteriomorphia</taxon>
        <taxon>Ostreida</taxon>
        <taxon>Ostreoidea</taxon>
        <taxon>Ostreidae</taxon>
        <taxon>Crassostrea</taxon>
    </lineage>
</organism>
<dbReference type="RefSeq" id="XP_022329701.1">
    <property type="nucleotide sequence ID" value="XM_022473993.1"/>
</dbReference>
<protein>
    <submittedName>
        <fullName evidence="2 3">Fatty acid-binding protein-like</fullName>
    </submittedName>
</protein>
<dbReference type="KEGG" id="cvn:111131653"/>